<feature type="transmembrane region" description="Helical" evidence="1">
    <location>
        <begin position="23"/>
        <end position="42"/>
    </location>
</feature>
<accession>A0A9Q5SP81</accession>
<proteinExistence type="predicted"/>
<name>A0A9Q5SP81_9BACT</name>
<evidence type="ECO:0000313" key="2">
    <source>
        <dbReference type="EMBL" id="OUO03653.1"/>
    </source>
</evidence>
<dbReference type="AlphaFoldDB" id="A0A9Q5SP81"/>
<dbReference type="EMBL" id="NFIJ01000020">
    <property type="protein sequence ID" value="OUO03653.1"/>
    <property type="molecule type" value="Genomic_DNA"/>
</dbReference>
<comment type="caution">
    <text evidence="2">The sequence shown here is derived from an EMBL/GenBank/DDBJ whole genome shotgun (WGS) entry which is preliminary data.</text>
</comment>
<organism evidence="2 3">
    <name type="scientific">Parabacteroides johnsonii</name>
    <dbReference type="NCBI Taxonomy" id="387661"/>
    <lineage>
        <taxon>Bacteria</taxon>
        <taxon>Pseudomonadati</taxon>
        <taxon>Bacteroidota</taxon>
        <taxon>Bacteroidia</taxon>
        <taxon>Bacteroidales</taxon>
        <taxon>Tannerellaceae</taxon>
        <taxon>Parabacteroides</taxon>
    </lineage>
</organism>
<protein>
    <submittedName>
        <fullName evidence="2">Uncharacterized protein</fullName>
    </submittedName>
</protein>
<feature type="transmembrane region" description="Helical" evidence="1">
    <location>
        <begin position="54"/>
        <end position="75"/>
    </location>
</feature>
<feature type="transmembrane region" description="Helical" evidence="1">
    <location>
        <begin position="211"/>
        <end position="232"/>
    </location>
</feature>
<gene>
    <name evidence="2" type="ORF">B5F96_14925</name>
</gene>
<feature type="transmembrane region" description="Helical" evidence="1">
    <location>
        <begin position="96"/>
        <end position="123"/>
    </location>
</feature>
<feature type="transmembrane region" description="Helical" evidence="1">
    <location>
        <begin position="171"/>
        <end position="191"/>
    </location>
</feature>
<reference evidence="3" key="1">
    <citation type="submission" date="2017-04" db="EMBL/GenBank/DDBJ databases">
        <title>Function of individual gut microbiota members based on whole genome sequencing of pure cultures obtained from chicken caecum.</title>
        <authorList>
            <person name="Medvecky M."/>
            <person name="Cejkova D."/>
            <person name="Polansky O."/>
            <person name="Karasova D."/>
            <person name="Kubasova T."/>
            <person name="Cizek A."/>
            <person name="Rychlik I."/>
        </authorList>
    </citation>
    <scope>NUCLEOTIDE SEQUENCE [LARGE SCALE GENOMIC DNA]</scope>
    <source>
        <strain evidence="3">An42</strain>
    </source>
</reference>
<dbReference type="Proteomes" id="UP000195975">
    <property type="component" value="Unassembled WGS sequence"/>
</dbReference>
<evidence type="ECO:0000256" key="1">
    <source>
        <dbReference type="SAM" id="Phobius"/>
    </source>
</evidence>
<dbReference type="RefSeq" id="WP_021862408.1">
    <property type="nucleotide sequence ID" value="NZ_CAJLBM010000015.1"/>
</dbReference>
<feature type="transmembrane region" description="Helical" evidence="1">
    <location>
        <begin position="143"/>
        <end position="164"/>
    </location>
</feature>
<sequence>MNNFSFQRIKLLLKADYTEYKIYLYYALGAFAAIISVAFIIMNMEDTERGKLQIQYSLFWLMLFSCSTYFCQYVGRKVHEYKNTYLTLPARTSEKYVVILLEGFLLLLLLYLLFTGCMHFPLLFGLNYPITGNSLLTGKLSPFVAMFLIALMFLAYLSFCKYAFLVTIGGYIGIMASFYLFLGCFGGRLTHNLHQASSFFEMTPFSYTLEWLVRYHPVSMTVATIIILYIGYLKLKEKEAR</sequence>
<keyword evidence="1" id="KW-0812">Transmembrane</keyword>
<evidence type="ECO:0000313" key="3">
    <source>
        <dbReference type="Proteomes" id="UP000195975"/>
    </source>
</evidence>
<keyword evidence="1" id="KW-1133">Transmembrane helix</keyword>
<keyword evidence="1" id="KW-0472">Membrane</keyword>